<reference evidence="1 2" key="1">
    <citation type="submission" date="2007-03" db="EMBL/GenBank/DDBJ databases">
        <authorList>
            <person name="Fulton L."/>
            <person name="Clifton S."/>
            <person name="Fulton B."/>
            <person name="Xu J."/>
            <person name="Minx P."/>
            <person name="Pepin K.H."/>
            <person name="Johnson M."/>
            <person name="Thiruvilangam P."/>
            <person name="Bhonagiri V."/>
            <person name="Nash W.E."/>
            <person name="Mardis E.R."/>
            <person name="Wilson R.K."/>
        </authorList>
    </citation>
    <scope>NUCLEOTIDE SEQUENCE [LARGE SCALE GENOMIC DNA]</scope>
    <source>
        <strain evidence="2">ATCC 8483 / DSM 1896 / JCM 5824 / BCRC 10623 / CCUG 4943 / NCTC 11153</strain>
    </source>
</reference>
<evidence type="ECO:0000313" key="1">
    <source>
        <dbReference type="EMBL" id="EDO10594.1"/>
    </source>
</evidence>
<evidence type="ECO:0000313" key="2">
    <source>
        <dbReference type="Proteomes" id="UP000005475"/>
    </source>
</evidence>
<dbReference type="AlphaFoldDB" id="A0AAN3D6A2"/>
<dbReference type="NCBIfam" id="TIGR03853">
    <property type="entry name" value="matur_matur"/>
    <property type="match status" value="1"/>
</dbReference>
<dbReference type="EMBL" id="AAXF02000052">
    <property type="protein sequence ID" value="EDO10594.1"/>
    <property type="molecule type" value="Genomic_DNA"/>
</dbReference>
<gene>
    <name evidence="1" type="ORF">BACOVA_04042</name>
</gene>
<organism evidence="1 2">
    <name type="scientific">Bacteroides ovatus (strain ATCC 8483 / DSM 1896 / JCM 5824 / BCRC 10623 / CCUG 4943 / NCTC 11153)</name>
    <dbReference type="NCBI Taxonomy" id="411476"/>
    <lineage>
        <taxon>Bacteria</taxon>
        <taxon>Pseudomonadati</taxon>
        <taxon>Bacteroidota</taxon>
        <taxon>Bacteroidia</taxon>
        <taxon>Bacteroidales</taxon>
        <taxon>Bacteroidaceae</taxon>
        <taxon>Bacteroides</taxon>
    </lineage>
</organism>
<accession>A0AAN3D6A2</accession>
<dbReference type="Pfam" id="PF10678">
    <property type="entry name" value="DUF2492"/>
    <property type="match status" value="1"/>
</dbReference>
<protein>
    <submittedName>
        <fullName evidence="1">Metal-binding protein</fullName>
    </submittedName>
</protein>
<dbReference type="Proteomes" id="UP000005475">
    <property type="component" value="Unassembled WGS sequence"/>
</dbReference>
<reference evidence="2" key="2">
    <citation type="submission" date="2007-04" db="EMBL/GenBank/DDBJ databases">
        <title>Draft genome sequence of Bacteroides ovatus (ATCC 8483).</title>
        <authorList>
            <person name="Sudarsanam P."/>
            <person name="Ley R."/>
            <person name="Guruge J."/>
            <person name="Turnbaugh P.J."/>
            <person name="Mahowald M."/>
            <person name="Liep D."/>
            <person name="Gordon J."/>
        </authorList>
    </citation>
    <scope>NUCLEOTIDE SEQUENCE [LARGE SCALE GENOMIC DNA]</scope>
    <source>
        <strain evidence="2">ATCC 8483 / DSM 1896 / JCM 5824 / BCRC 10623 / CCUG 4943 / NCTC 11153</strain>
    </source>
</reference>
<comment type="caution">
    <text evidence="1">The sequence shown here is derived from an EMBL/GenBank/DDBJ whole genome shotgun (WGS) entry which is preliminary data.</text>
</comment>
<name>A0AAN3D6A2_BACO1</name>
<sequence length="94" mass="10827">MLQFLSNLCPIFAEKKIMEQLHAHEVLHMMEGNSYSESSLREAIIKKFGSQQRFYACSAENMDVDTLIEFLKMKGKFMSAEDGFTVDITKVCKH</sequence>
<dbReference type="InterPro" id="IPR019620">
    <property type="entry name" value="Metal-bd_prot_put"/>
</dbReference>
<proteinExistence type="predicted"/>